<evidence type="ECO:0000256" key="1">
    <source>
        <dbReference type="SAM" id="MobiDB-lite"/>
    </source>
</evidence>
<proteinExistence type="predicted"/>
<dbReference type="Proteomes" id="UP001529510">
    <property type="component" value="Unassembled WGS sequence"/>
</dbReference>
<feature type="non-terminal residue" evidence="2">
    <location>
        <position position="1"/>
    </location>
</feature>
<sequence>HGGVQGVCEGGHAALAGRPASPRLGGLAHRGGGERQQEEEQDQHPAAHLHRGQDPQRLLQQAERQ</sequence>
<reference evidence="2 3" key="1">
    <citation type="submission" date="2024-05" db="EMBL/GenBank/DDBJ databases">
        <title>Genome sequencing and assembly of Indian major carp, Cirrhinus mrigala (Hamilton, 1822).</title>
        <authorList>
            <person name="Mohindra V."/>
            <person name="Chowdhury L.M."/>
            <person name="Lal K."/>
            <person name="Jena J.K."/>
        </authorList>
    </citation>
    <scope>NUCLEOTIDE SEQUENCE [LARGE SCALE GENOMIC DNA]</scope>
    <source>
        <strain evidence="2">CM1030</strain>
        <tissue evidence="2">Blood</tissue>
    </source>
</reference>
<feature type="region of interest" description="Disordered" evidence="1">
    <location>
        <begin position="1"/>
        <end position="65"/>
    </location>
</feature>
<keyword evidence="3" id="KW-1185">Reference proteome</keyword>
<evidence type="ECO:0000313" key="2">
    <source>
        <dbReference type="EMBL" id="KAL0180514.1"/>
    </source>
</evidence>
<name>A0ABD0Q2K2_CIRMR</name>
<feature type="non-terminal residue" evidence="2">
    <location>
        <position position="65"/>
    </location>
</feature>
<evidence type="ECO:0000313" key="3">
    <source>
        <dbReference type="Proteomes" id="UP001529510"/>
    </source>
</evidence>
<accession>A0ABD0Q2K2</accession>
<organism evidence="2 3">
    <name type="scientific">Cirrhinus mrigala</name>
    <name type="common">Mrigala</name>
    <dbReference type="NCBI Taxonomy" id="683832"/>
    <lineage>
        <taxon>Eukaryota</taxon>
        <taxon>Metazoa</taxon>
        <taxon>Chordata</taxon>
        <taxon>Craniata</taxon>
        <taxon>Vertebrata</taxon>
        <taxon>Euteleostomi</taxon>
        <taxon>Actinopterygii</taxon>
        <taxon>Neopterygii</taxon>
        <taxon>Teleostei</taxon>
        <taxon>Ostariophysi</taxon>
        <taxon>Cypriniformes</taxon>
        <taxon>Cyprinidae</taxon>
        <taxon>Labeoninae</taxon>
        <taxon>Labeonini</taxon>
        <taxon>Cirrhinus</taxon>
    </lineage>
</organism>
<dbReference type="EMBL" id="JAMKFB020000011">
    <property type="protein sequence ID" value="KAL0180514.1"/>
    <property type="molecule type" value="Genomic_DNA"/>
</dbReference>
<dbReference type="AlphaFoldDB" id="A0ABD0Q2K2"/>
<comment type="caution">
    <text evidence="2">The sequence shown here is derived from an EMBL/GenBank/DDBJ whole genome shotgun (WGS) entry which is preliminary data.</text>
</comment>
<protein>
    <submittedName>
        <fullName evidence="2">Uncharacterized protein</fullName>
    </submittedName>
</protein>
<feature type="compositionally biased region" description="Basic and acidic residues" evidence="1">
    <location>
        <begin position="31"/>
        <end position="45"/>
    </location>
</feature>
<gene>
    <name evidence="2" type="ORF">M9458_022920</name>
</gene>